<gene>
    <name evidence="5" type="ORF">K8V11_06705</name>
</gene>
<dbReference type="Pfam" id="PF00534">
    <property type="entry name" value="Glycos_transf_1"/>
    <property type="match status" value="1"/>
</dbReference>
<sequence length="429" mass="46208">MRIAIVAESFLPNVNGVTNSVLRVLEYARQHGHECLVIAPRAEVGLIEGATTAVRANPYVQALSPLLTAESVHYGDRDHYLGYPIHRVTAVRVPKISSLPVAAPSPSVYAALKMFDPDVVHLASPFSLGAAGAAAAKALGVPCIAVYQTDVAGFSESYGFSILSEAAWAWIRAVHASCARTLAPSTAAMEDLATHNIPRLHRWGRGVDAVGFNPSKRQEELHKFWSPEGRPVVGFVGRLAPEKHVERLQTLADRSRPGGDLQLVIVGDGPERAALERSMPHAVFTGALGGAELHAAYASMDVFCHAGEFETFCQAIQEAHASGVPVVGPRAGGPRDLVQDGINGFLLEPGEYAAKVSATVDEILSDLARYRLAARDSVADRTWDSLCEQLMGHYEAVGARSRRTVRPWAFEPLAPRTWISRRRAPLAAL</sequence>
<reference evidence="5" key="1">
    <citation type="journal article" date="2021" name="PeerJ">
        <title>Extensive microbial diversity within the chicken gut microbiome revealed by metagenomics and culture.</title>
        <authorList>
            <person name="Gilroy R."/>
            <person name="Ravi A."/>
            <person name="Getino M."/>
            <person name="Pursley I."/>
            <person name="Horton D.L."/>
            <person name="Alikhan N.F."/>
            <person name="Baker D."/>
            <person name="Gharbi K."/>
            <person name="Hall N."/>
            <person name="Watson M."/>
            <person name="Adriaenssens E.M."/>
            <person name="Foster-Nyarko E."/>
            <person name="Jarju S."/>
            <person name="Secka A."/>
            <person name="Antonio M."/>
            <person name="Oren A."/>
            <person name="Chaudhuri R.R."/>
            <person name="La Ragione R."/>
            <person name="Hildebrand F."/>
            <person name="Pallen M.J."/>
        </authorList>
    </citation>
    <scope>NUCLEOTIDE SEQUENCE</scope>
    <source>
        <strain evidence="5">ChiGjej1B1-18357</strain>
    </source>
</reference>
<evidence type="ECO:0000259" key="3">
    <source>
        <dbReference type="Pfam" id="PF00534"/>
    </source>
</evidence>
<dbReference type="Gene3D" id="3.40.50.2000">
    <property type="entry name" value="Glycogen Phosphorylase B"/>
    <property type="match status" value="2"/>
</dbReference>
<comment type="caution">
    <text evidence="5">The sequence shown here is derived from an EMBL/GenBank/DDBJ whole genome shotgun (WGS) entry which is preliminary data.</text>
</comment>
<feature type="domain" description="Glycosyl transferase family 1" evidence="3">
    <location>
        <begin position="219"/>
        <end position="366"/>
    </location>
</feature>
<evidence type="ECO:0000256" key="1">
    <source>
        <dbReference type="ARBA" id="ARBA00022676"/>
    </source>
</evidence>
<reference evidence="5" key="2">
    <citation type="submission" date="2021-09" db="EMBL/GenBank/DDBJ databases">
        <authorList>
            <person name="Gilroy R."/>
        </authorList>
    </citation>
    <scope>NUCLEOTIDE SEQUENCE</scope>
    <source>
        <strain evidence="5">ChiGjej1B1-18357</strain>
    </source>
</reference>
<protein>
    <submittedName>
        <fullName evidence="5">Glycosyltransferase family 1 protein</fullName>
    </submittedName>
</protein>
<dbReference type="InterPro" id="IPR028098">
    <property type="entry name" value="Glyco_trans_4-like_N"/>
</dbReference>
<dbReference type="Proteomes" id="UP000776650">
    <property type="component" value="Unassembled WGS sequence"/>
</dbReference>
<evidence type="ECO:0000313" key="6">
    <source>
        <dbReference type="Proteomes" id="UP000776650"/>
    </source>
</evidence>
<evidence type="ECO:0000256" key="2">
    <source>
        <dbReference type="ARBA" id="ARBA00022679"/>
    </source>
</evidence>
<dbReference type="GO" id="GO:1901137">
    <property type="term" value="P:carbohydrate derivative biosynthetic process"/>
    <property type="evidence" value="ECO:0007669"/>
    <property type="project" value="UniProtKB-ARBA"/>
</dbReference>
<feature type="domain" description="Glycosyltransferase subfamily 4-like N-terminal" evidence="4">
    <location>
        <begin position="14"/>
        <end position="208"/>
    </location>
</feature>
<dbReference type="SUPFAM" id="SSF53756">
    <property type="entry name" value="UDP-Glycosyltransferase/glycogen phosphorylase"/>
    <property type="match status" value="1"/>
</dbReference>
<dbReference type="PANTHER" id="PTHR45947">
    <property type="entry name" value="SULFOQUINOVOSYL TRANSFERASE SQD2"/>
    <property type="match status" value="1"/>
</dbReference>
<dbReference type="GO" id="GO:1903509">
    <property type="term" value="P:liposaccharide metabolic process"/>
    <property type="evidence" value="ECO:0007669"/>
    <property type="project" value="UniProtKB-ARBA"/>
</dbReference>
<keyword evidence="2" id="KW-0808">Transferase</keyword>
<keyword evidence="1" id="KW-0328">Glycosyltransferase</keyword>
<name>A0A921JZ81_9ACTN</name>
<dbReference type="InterPro" id="IPR001296">
    <property type="entry name" value="Glyco_trans_1"/>
</dbReference>
<proteinExistence type="predicted"/>
<organism evidence="5 6">
    <name type="scientific">Dietzia timorensis</name>
    <dbReference type="NCBI Taxonomy" id="499555"/>
    <lineage>
        <taxon>Bacteria</taxon>
        <taxon>Bacillati</taxon>
        <taxon>Actinomycetota</taxon>
        <taxon>Actinomycetes</taxon>
        <taxon>Mycobacteriales</taxon>
        <taxon>Dietziaceae</taxon>
        <taxon>Dietzia</taxon>
    </lineage>
</organism>
<evidence type="ECO:0000259" key="4">
    <source>
        <dbReference type="Pfam" id="PF13439"/>
    </source>
</evidence>
<dbReference type="CDD" id="cd03814">
    <property type="entry name" value="GT4-like"/>
    <property type="match status" value="1"/>
</dbReference>
<dbReference type="EMBL" id="DYXM01000123">
    <property type="protein sequence ID" value="HJE90681.1"/>
    <property type="molecule type" value="Genomic_DNA"/>
</dbReference>
<dbReference type="PANTHER" id="PTHR45947:SF3">
    <property type="entry name" value="SULFOQUINOVOSYL TRANSFERASE SQD2"/>
    <property type="match status" value="1"/>
</dbReference>
<dbReference type="AlphaFoldDB" id="A0A921JZ81"/>
<dbReference type="Pfam" id="PF13439">
    <property type="entry name" value="Glyco_transf_4"/>
    <property type="match status" value="1"/>
</dbReference>
<dbReference type="InterPro" id="IPR050194">
    <property type="entry name" value="Glycosyltransferase_grp1"/>
</dbReference>
<dbReference type="GO" id="GO:0016758">
    <property type="term" value="F:hexosyltransferase activity"/>
    <property type="evidence" value="ECO:0007669"/>
    <property type="project" value="TreeGrafter"/>
</dbReference>
<evidence type="ECO:0000313" key="5">
    <source>
        <dbReference type="EMBL" id="HJE90681.1"/>
    </source>
</evidence>
<dbReference type="RefSeq" id="WP_303911935.1">
    <property type="nucleotide sequence ID" value="NZ_DYXM01000123.1"/>
</dbReference>
<accession>A0A921JZ81</accession>